<proteinExistence type="inferred from homology"/>
<dbReference type="Gene3D" id="3.30.420.10">
    <property type="entry name" value="Ribonuclease H-like superfamily/Ribonuclease H"/>
    <property type="match status" value="1"/>
</dbReference>
<evidence type="ECO:0000256" key="5">
    <source>
        <dbReference type="SAM" id="MobiDB-lite"/>
    </source>
</evidence>
<gene>
    <name evidence="8" type="ORF">RIMI_LOCUS12770082</name>
</gene>
<dbReference type="EC" id="2.4.2.-" evidence="4"/>
<evidence type="ECO:0000256" key="1">
    <source>
        <dbReference type="ARBA" id="ARBA00004123"/>
    </source>
</evidence>
<dbReference type="CDD" id="cd01439">
    <property type="entry name" value="TCCD_inducible_PARP_like"/>
    <property type="match status" value="1"/>
</dbReference>
<evidence type="ECO:0000259" key="6">
    <source>
        <dbReference type="PROSITE" id="PS50918"/>
    </source>
</evidence>
<dbReference type="Gene3D" id="3.30.720.50">
    <property type="match status" value="1"/>
</dbReference>
<evidence type="ECO:0000256" key="4">
    <source>
        <dbReference type="RuleBase" id="RU362114"/>
    </source>
</evidence>
<reference evidence="8" key="1">
    <citation type="submission" date="2023-07" db="EMBL/GenBank/DDBJ databases">
        <authorList>
            <person name="Stuckert A."/>
        </authorList>
    </citation>
    <scope>NUCLEOTIDE SEQUENCE</scope>
</reference>
<dbReference type="SUPFAM" id="SSF117839">
    <property type="entry name" value="WWE domain"/>
    <property type="match status" value="1"/>
</dbReference>
<accession>A0ABN9LV57</accession>
<keyword evidence="4" id="KW-0328">Glycosyltransferase</keyword>
<dbReference type="Pfam" id="PF23466">
    <property type="entry name" value="WWE_4"/>
    <property type="match status" value="1"/>
</dbReference>
<dbReference type="PANTHER" id="PTHR45740">
    <property type="entry name" value="POLY [ADP-RIBOSE] POLYMERASE"/>
    <property type="match status" value="1"/>
</dbReference>
<dbReference type="EMBL" id="CAUEEQ010030739">
    <property type="protein sequence ID" value="CAJ0949829.1"/>
    <property type="molecule type" value="Genomic_DNA"/>
</dbReference>
<feature type="compositionally biased region" description="Polar residues" evidence="5">
    <location>
        <begin position="128"/>
        <end position="150"/>
    </location>
</feature>
<dbReference type="PROSITE" id="PS51059">
    <property type="entry name" value="PARP_CATALYTIC"/>
    <property type="match status" value="1"/>
</dbReference>
<name>A0ABN9LV57_9NEOB</name>
<keyword evidence="4" id="KW-0808">Transferase</keyword>
<dbReference type="InterPro" id="IPR036397">
    <property type="entry name" value="RNaseH_sf"/>
</dbReference>
<dbReference type="InterPro" id="IPR004170">
    <property type="entry name" value="WWE_dom"/>
</dbReference>
<dbReference type="PROSITE" id="PS50918">
    <property type="entry name" value="WWE"/>
    <property type="match status" value="1"/>
</dbReference>
<comment type="similarity">
    <text evidence="3">Belongs to the ARTD/PARP family.</text>
</comment>
<feature type="domain" description="PARP catalytic" evidence="7">
    <location>
        <begin position="408"/>
        <end position="609"/>
    </location>
</feature>
<dbReference type="InterPro" id="IPR037197">
    <property type="entry name" value="WWE_dom_sf"/>
</dbReference>
<keyword evidence="2" id="KW-0539">Nucleus</keyword>
<dbReference type="InterPro" id="IPR012317">
    <property type="entry name" value="Poly(ADP-ribose)pol_cat_dom"/>
</dbReference>
<sequence length="609" mass="69714">MHPAIEQKLCKHSWKKTHKVNVMAANSPDLNPIENLWWKLKKMVDDKNPTCKADLGTATRERWRQIDEESCVTLIKSRPQRLQAVRKARGTPAGLSSVFQQDLNTTPVTSSTTSPFIRQSVFTFMNPSTAPTAGHSTAPSSCTRVNNSPTKGPPVPLENRVDSIVRSQTPVPPIYMVPDFYQPNPDRVQEICLSNLWKYCSLGKDCPDMHYYLPYRWQIHKGTDWEDVPNMEEVEKCYCDPKVDSVPLIDFLTMRSGGHHVRRLSTVSSVVKPSEYVLTTEWLWFWRDEYGSWTQYGQSIVNRMSATISSSYLENIYLADANAVLPFAAGIHSYEMSFRDMKQKNVMFKTERDVRRRPKFLNFDDVKLLRGSTRSAAAESPLKLGTSPLNLGTPPVKSGTSPMNNDFYPKTWDLEAMPEIGCKKVLVSDFSIEFLEIVSSFSKTVRRHEVKKIWRLQNPSLWQVFQWQKEQMKKVNQGGDVKEMQLFHGTDSTHIDAICDQNFDWRICGTHGTVHGQGSYFARDASYSHIYSAPTSSGTRAMFVARVLVGDYVTGNFQMKRPPLRPGSSSQYYDSCVDNTTDPSIFVVFEKHQIYPEYLLEYEEEQENY</sequence>
<evidence type="ECO:0000259" key="7">
    <source>
        <dbReference type="PROSITE" id="PS51059"/>
    </source>
</evidence>
<dbReference type="PANTHER" id="PTHR45740:SF20">
    <property type="entry name" value="POLY [ADP-RIBOSE] POLYMERASE"/>
    <property type="match status" value="1"/>
</dbReference>
<keyword evidence="9" id="KW-1185">Reference proteome</keyword>
<evidence type="ECO:0000313" key="8">
    <source>
        <dbReference type="EMBL" id="CAJ0949829.1"/>
    </source>
</evidence>
<comment type="subcellular location">
    <subcellularLocation>
        <location evidence="1">Nucleus</location>
    </subcellularLocation>
</comment>
<keyword evidence="4" id="KW-0520">NAD</keyword>
<dbReference type="Pfam" id="PF00644">
    <property type="entry name" value="PARP"/>
    <property type="match status" value="1"/>
</dbReference>
<evidence type="ECO:0000256" key="2">
    <source>
        <dbReference type="ARBA" id="ARBA00023242"/>
    </source>
</evidence>
<protein>
    <recommendedName>
        <fullName evidence="4">Poly [ADP-ribose] polymerase</fullName>
        <shortName evidence="4">PARP</shortName>
        <ecNumber evidence="4">2.4.2.-</ecNumber>
    </recommendedName>
</protein>
<feature type="domain" description="WWE" evidence="6">
    <location>
        <begin position="269"/>
        <end position="356"/>
    </location>
</feature>
<dbReference type="SUPFAM" id="SSF56399">
    <property type="entry name" value="ADP-ribosylation"/>
    <property type="match status" value="1"/>
</dbReference>
<organism evidence="8 9">
    <name type="scientific">Ranitomeya imitator</name>
    <name type="common">mimic poison frog</name>
    <dbReference type="NCBI Taxonomy" id="111125"/>
    <lineage>
        <taxon>Eukaryota</taxon>
        <taxon>Metazoa</taxon>
        <taxon>Chordata</taxon>
        <taxon>Craniata</taxon>
        <taxon>Vertebrata</taxon>
        <taxon>Euteleostomi</taxon>
        <taxon>Amphibia</taxon>
        <taxon>Batrachia</taxon>
        <taxon>Anura</taxon>
        <taxon>Neobatrachia</taxon>
        <taxon>Hyloidea</taxon>
        <taxon>Dendrobatidae</taxon>
        <taxon>Dendrobatinae</taxon>
        <taxon>Ranitomeya</taxon>
    </lineage>
</organism>
<dbReference type="InterPro" id="IPR051712">
    <property type="entry name" value="ARTD-AVP"/>
</dbReference>
<evidence type="ECO:0000313" key="9">
    <source>
        <dbReference type="Proteomes" id="UP001176940"/>
    </source>
</evidence>
<dbReference type="Pfam" id="PF02825">
    <property type="entry name" value="WWE"/>
    <property type="match status" value="1"/>
</dbReference>
<comment type="caution">
    <text evidence="8">The sequence shown here is derived from an EMBL/GenBank/DDBJ whole genome shotgun (WGS) entry which is preliminary data.</text>
</comment>
<evidence type="ECO:0000256" key="3">
    <source>
        <dbReference type="ARBA" id="ARBA00024347"/>
    </source>
</evidence>
<dbReference type="Proteomes" id="UP001176940">
    <property type="component" value="Unassembled WGS sequence"/>
</dbReference>
<feature type="region of interest" description="Disordered" evidence="5">
    <location>
        <begin position="128"/>
        <end position="158"/>
    </location>
</feature>
<dbReference type="Gene3D" id="3.90.228.10">
    <property type="match status" value="1"/>
</dbReference>